<sequence>MYVVLHKKENMNKPAIAFWDSRCIHIILILFPF</sequence>
<evidence type="ECO:0000313" key="1">
    <source>
        <dbReference type="EMBL" id="JAH77611.1"/>
    </source>
</evidence>
<dbReference type="AlphaFoldDB" id="A0A0E9VHX5"/>
<reference evidence="1" key="1">
    <citation type="submission" date="2014-11" db="EMBL/GenBank/DDBJ databases">
        <authorList>
            <person name="Amaro Gonzalez C."/>
        </authorList>
    </citation>
    <scope>NUCLEOTIDE SEQUENCE</scope>
</reference>
<dbReference type="EMBL" id="GBXM01030966">
    <property type="protein sequence ID" value="JAH77611.1"/>
    <property type="molecule type" value="Transcribed_RNA"/>
</dbReference>
<reference evidence="1" key="2">
    <citation type="journal article" date="2015" name="Fish Shellfish Immunol.">
        <title>Early steps in the European eel (Anguilla anguilla)-Vibrio vulnificus interaction in the gills: Role of the RtxA13 toxin.</title>
        <authorList>
            <person name="Callol A."/>
            <person name="Pajuelo D."/>
            <person name="Ebbesson L."/>
            <person name="Teles M."/>
            <person name="MacKenzie S."/>
            <person name="Amaro C."/>
        </authorList>
    </citation>
    <scope>NUCLEOTIDE SEQUENCE</scope>
</reference>
<protein>
    <submittedName>
        <fullName evidence="1">Uncharacterized protein</fullName>
    </submittedName>
</protein>
<organism evidence="1">
    <name type="scientific">Anguilla anguilla</name>
    <name type="common">European freshwater eel</name>
    <name type="synonym">Muraena anguilla</name>
    <dbReference type="NCBI Taxonomy" id="7936"/>
    <lineage>
        <taxon>Eukaryota</taxon>
        <taxon>Metazoa</taxon>
        <taxon>Chordata</taxon>
        <taxon>Craniata</taxon>
        <taxon>Vertebrata</taxon>
        <taxon>Euteleostomi</taxon>
        <taxon>Actinopterygii</taxon>
        <taxon>Neopterygii</taxon>
        <taxon>Teleostei</taxon>
        <taxon>Anguilliformes</taxon>
        <taxon>Anguillidae</taxon>
        <taxon>Anguilla</taxon>
    </lineage>
</organism>
<accession>A0A0E9VHX5</accession>
<proteinExistence type="predicted"/>
<name>A0A0E9VHX5_ANGAN</name>